<dbReference type="EMBL" id="WQLV01000008">
    <property type="protein sequence ID" value="MVO16855.1"/>
    <property type="molecule type" value="Genomic_DNA"/>
</dbReference>
<keyword evidence="2" id="KW-1185">Reference proteome</keyword>
<dbReference type="Pfam" id="PF08809">
    <property type="entry name" value="DUF1799"/>
    <property type="match status" value="1"/>
</dbReference>
<dbReference type="Proteomes" id="UP000478892">
    <property type="component" value="Unassembled WGS sequence"/>
</dbReference>
<comment type="caution">
    <text evidence="1">The sequence shown here is derived from an EMBL/GenBank/DDBJ whole genome shotgun (WGS) entry which is preliminary data.</text>
</comment>
<gene>
    <name evidence="1" type="ORF">GO984_13635</name>
</gene>
<name>A0A6L6WJX3_9RHOB</name>
<proteinExistence type="predicted"/>
<dbReference type="AlphaFoldDB" id="A0A6L6WJX3"/>
<organism evidence="1 2">
    <name type="scientific">Parasedimentitalea huanghaiensis</name>
    <dbReference type="NCBI Taxonomy" id="2682100"/>
    <lineage>
        <taxon>Bacteria</taxon>
        <taxon>Pseudomonadati</taxon>
        <taxon>Pseudomonadota</taxon>
        <taxon>Alphaproteobacteria</taxon>
        <taxon>Rhodobacterales</taxon>
        <taxon>Paracoccaceae</taxon>
        <taxon>Parasedimentitalea</taxon>
    </lineage>
</organism>
<evidence type="ECO:0000313" key="1">
    <source>
        <dbReference type="EMBL" id="MVO16855.1"/>
    </source>
</evidence>
<sequence length="119" mass="12885">MGGKLIWAGRAWVQGALLDAGPSDEDKTDCELLGIPLDDIRPKRELGVWPANSDAVQAFLDVTTQFTRLAMPDSSIRVTGLNYPGAQAAWQLAGVDMTPDLFAQVQMIERGALAEWNGN</sequence>
<reference evidence="1 2" key="1">
    <citation type="submission" date="2019-12" db="EMBL/GenBank/DDBJ databases">
        <authorList>
            <person name="Zhang Y.-J."/>
        </authorList>
    </citation>
    <scope>NUCLEOTIDE SEQUENCE [LARGE SCALE GENOMIC DNA]</scope>
    <source>
        <strain evidence="1 2">CY05</strain>
    </source>
</reference>
<accession>A0A6L6WJX3</accession>
<evidence type="ECO:0000313" key="2">
    <source>
        <dbReference type="Proteomes" id="UP000478892"/>
    </source>
</evidence>
<protein>
    <submittedName>
        <fullName evidence="1">Uncharacterized protein</fullName>
    </submittedName>
</protein>
<dbReference type="InterPro" id="IPR014915">
    <property type="entry name" value="Phage_TLS_TfmB"/>
</dbReference>